<dbReference type="InterPro" id="IPR011059">
    <property type="entry name" value="Metal-dep_hydrolase_composite"/>
</dbReference>
<dbReference type="InterPro" id="IPR032466">
    <property type="entry name" value="Metal_Hydrolase"/>
</dbReference>
<dbReference type="Gene3D" id="2.30.40.10">
    <property type="entry name" value="Urease, subunit C, domain 1"/>
    <property type="match status" value="1"/>
</dbReference>
<keyword evidence="8" id="KW-1185">Reference proteome</keyword>
<dbReference type="Pfam" id="PF13382">
    <property type="entry name" value="Adenine_deam_C"/>
    <property type="match status" value="1"/>
</dbReference>
<dbReference type="AlphaFoldDB" id="A0A8J8KFK5"/>
<evidence type="ECO:0000259" key="5">
    <source>
        <dbReference type="Pfam" id="PF01979"/>
    </source>
</evidence>
<comment type="similarity">
    <text evidence="1">Belongs to the metallo-dependent hydrolases superfamily. Adenine deaminase family.</text>
</comment>
<dbReference type="EC" id="3.5.4.2" evidence="2"/>
<protein>
    <recommendedName>
        <fullName evidence="2">adenine deaminase</fullName>
        <ecNumber evidence="2">3.5.4.2</ecNumber>
    </recommendedName>
</protein>
<dbReference type="InterPro" id="IPR006680">
    <property type="entry name" value="Amidohydro-rel"/>
</dbReference>
<reference evidence="7" key="1">
    <citation type="submission" date="2020-06" db="EMBL/GenBank/DDBJ databases">
        <title>A novel thermopfilic bacterium from Erzurum, Turkey.</title>
        <authorList>
            <person name="Adiguzel A."/>
            <person name="Ay H."/>
            <person name="Baltaci M.O."/>
        </authorList>
    </citation>
    <scope>NUCLEOTIDE SEQUENCE</scope>
    <source>
        <strain evidence="7">P2</strain>
    </source>
</reference>
<dbReference type="PANTHER" id="PTHR11113:SF6">
    <property type="entry name" value="ADENINE DEAMINASE YERA-RELATED"/>
    <property type="match status" value="1"/>
</dbReference>
<evidence type="ECO:0000256" key="1">
    <source>
        <dbReference type="ARBA" id="ARBA00006773"/>
    </source>
</evidence>
<gene>
    <name evidence="7" type="ORF">HR057_14780</name>
</gene>
<evidence type="ECO:0000313" key="8">
    <source>
        <dbReference type="Proteomes" id="UP000625804"/>
    </source>
</evidence>
<dbReference type="SUPFAM" id="SSF51338">
    <property type="entry name" value="Composite domain of metallo-dependent hydrolases"/>
    <property type="match status" value="1"/>
</dbReference>
<dbReference type="Gene3D" id="3.20.20.140">
    <property type="entry name" value="Metal-dependent hydrolases"/>
    <property type="match status" value="1"/>
</dbReference>
<dbReference type="PANTHER" id="PTHR11113">
    <property type="entry name" value="N-ACETYLGLUCOSAMINE-6-PHOSPHATE DEACETYLASE"/>
    <property type="match status" value="1"/>
</dbReference>
<sequence length="579" mass="66372">MPDRYRWRTKLIREQIAVINGKKSPSIVLKNATYLNQALRKWIKANIWIHLDRIVYVGNDMPERLDGTEVVDCKNMHIVPGYIEPHVHPFQLYNPHSFAQYASQTGTTTLINDNLMFVLLLSNKKAFSLIDELNNLPSSMYWWCRYDPQTEIAGEGQIFCPDNIKDWLEHDLVVQGGELTSWPKALDGDDFLLHWMQETKRLRKPIEGHFPGASEKTLTKMLLMGVDSDHEAITGEDVYKRLVQGYTASLRHSSIRPDLPKLLDEMFELGIDHFDRLLFTTDGSPPAFYKDGVIDKLIKIALEKGVPEIDAYNMASYNVARHYNLDSLHGMIGPGRIAHLNILDDPRNPTPVSVIAKGKWIRRDGVPIVNVATFPWEQYDLKPQKIDWELTMDDLQFSMPFGMEMINSVIMKPYSINFDVSVDELPMDHDESFLMLVDKNGQWRINTIIKGFANKVCGFASSFSNTADFVLIGKSKKDMLTAFRRMKELGGGIVLVENGEVIHEIELKLSGVMSTKSLDELIHEETELFRLLQERGYKFIDPVYTLLFLSSTHLPYIRVTPQGIFDVMKKTVLFPSIMR</sequence>
<accession>A0A8J8KFK5</accession>
<evidence type="ECO:0000256" key="4">
    <source>
        <dbReference type="ARBA" id="ARBA00047720"/>
    </source>
</evidence>
<evidence type="ECO:0000259" key="6">
    <source>
        <dbReference type="Pfam" id="PF13382"/>
    </source>
</evidence>
<evidence type="ECO:0000256" key="3">
    <source>
        <dbReference type="ARBA" id="ARBA00022801"/>
    </source>
</evidence>
<evidence type="ECO:0000313" key="7">
    <source>
        <dbReference type="EMBL" id="NSL53020.1"/>
    </source>
</evidence>
<comment type="catalytic activity">
    <reaction evidence="4">
        <text>adenine + H2O + H(+) = hypoxanthine + NH4(+)</text>
        <dbReference type="Rhea" id="RHEA:23688"/>
        <dbReference type="ChEBI" id="CHEBI:15377"/>
        <dbReference type="ChEBI" id="CHEBI:15378"/>
        <dbReference type="ChEBI" id="CHEBI:16708"/>
        <dbReference type="ChEBI" id="CHEBI:17368"/>
        <dbReference type="ChEBI" id="CHEBI:28938"/>
        <dbReference type="EC" id="3.5.4.2"/>
    </reaction>
</comment>
<comment type="caution">
    <text evidence="7">The sequence shown here is derived from an EMBL/GenBank/DDBJ whole genome shotgun (WGS) entry which is preliminary data.</text>
</comment>
<organism evidence="7 8">
    <name type="scientific">Calidifontibacillus erzurumensis</name>
    <dbReference type="NCBI Taxonomy" id="2741433"/>
    <lineage>
        <taxon>Bacteria</taxon>
        <taxon>Bacillati</taxon>
        <taxon>Bacillota</taxon>
        <taxon>Bacilli</taxon>
        <taxon>Bacillales</taxon>
        <taxon>Bacillaceae</taxon>
        <taxon>Calidifontibacillus/Schinkia group</taxon>
        <taxon>Calidifontibacillus</taxon>
    </lineage>
</organism>
<dbReference type="Pfam" id="PF01979">
    <property type="entry name" value="Amidohydro_1"/>
    <property type="match status" value="1"/>
</dbReference>
<name>A0A8J8KFK5_9BACI</name>
<dbReference type="EMBL" id="JABTTE010000026">
    <property type="protein sequence ID" value="NSL53020.1"/>
    <property type="molecule type" value="Genomic_DNA"/>
</dbReference>
<feature type="domain" description="Adenine deaminase C-terminal" evidence="6">
    <location>
        <begin position="426"/>
        <end position="570"/>
    </location>
</feature>
<dbReference type="GO" id="GO:0000034">
    <property type="term" value="F:adenine deaminase activity"/>
    <property type="evidence" value="ECO:0007669"/>
    <property type="project" value="UniProtKB-EC"/>
</dbReference>
<dbReference type="SUPFAM" id="SSF51556">
    <property type="entry name" value="Metallo-dependent hydrolases"/>
    <property type="match status" value="1"/>
</dbReference>
<feature type="domain" description="Amidohydrolase-related" evidence="5">
    <location>
        <begin position="78"/>
        <end position="361"/>
    </location>
</feature>
<evidence type="ECO:0000256" key="2">
    <source>
        <dbReference type="ARBA" id="ARBA00012782"/>
    </source>
</evidence>
<dbReference type="InterPro" id="IPR026912">
    <property type="entry name" value="Adenine_deam_C"/>
</dbReference>
<proteinExistence type="inferred from homology"/>
<dbReference type="RefSeq" id="WP_173732221.1">
    <property type="nucleotide sequence ID" value="NZ_JABTTE010000026.1"/>
</dbReference>
<dbReference type="Proteomes" id="UP000625804">
    <property type="component" value="Unassembled WGS sequence"/>
</dbReference>
<keyword evidence="3" id="KW-0378">Hydrolase</keyword>